<keyword evidence="2" id="KW-1185">Reference proteome</keyword>
<sequence>MTQDPAAILAQLDQIRAGAEQRGRAAQRATQRMQAIRVEAYSPRREVRVVLGASGLVEDVEYSHAAPTSSPLALARAFQRAHDDAIEKWSEAMDAINDEEFAGDPVLHSAMRTAAHESLPPRLSEPPE</sequence>
<proteinExistence type="predicted"/>
<gene>
    <name evidence="1" type="ORF">KCQ71_10100</name>
</gene>
<evidence type="ECO:0000313" key="1">
    <source>
        <dbReference type="EMBL" id="MBZ2196505.1"/>
    </source>
</evidence>
<dbReference type="EMBL" id="JAGSHT010000010">
    <property type="protein sequence ID" value="MBZ2196505.1"/>
    <property type="molecule type" value="Genomic_DNA"/>
</dbReference>
<dbReference type="InterPro" id="IPR036894">
    <property type="entry name" value="YbaB-like_sf"/>
</dbReference>
<accession>A0ABS7S8E7</accession>
<dbReference type="InterPro" id="IPR004401">
    <property type="entry name" value="YbaB/EbfC"/>
</dbReference>
<dbReference type="SUPFAM" id="SSF82607">
    <property type="entry name" value="YbaB-like"/>
    <property type="match status" value="1"/>
</dbReference>
<name>A0ABS7S8E7_9MICO</name>
<dbReference type="Gene3D" id="3.30.1310.10">
    <property type="entry name" value="Nucleoid-associated protein YbaB-like domain"/>
    <property type="match status" value="1"/>
</dbReference>
<reference evidence="1 2" key="1">
    <citation type="submission" date="2021-04" db="EMBL/GenBank/DDBJ databases">
        <title>Ruania sp. nov., isolated from sandy soil of mangrove forest.</title>
        <authorList>
            <person name="Ge X."/>
            <person name="Huang R."/>
            <person name="Liu W."/>
        </authorList>
    </citation>
    <scope>NUCLEOTIDE SEQUENCE [LARGE SCALE GENOMIC DNA]</scope>
    <source>
        <strain evidence="1 2">N2-46</strain>
    </source>
</reference>
<protein>
    <submittedName>
        <fullName evidence="1">YbaB/EbfC family nucleoid-associated protein</fullName>
    </submittedName>
</protein>
<dbReference type="Pfam" id="PF02575">
    <property type="entry name" value="YbaB_DNA_bd"/>
    <property type="match status" value="1"/>
</dbReference>
<comment type="caution">
    <text evidence="1">The sequence shown here is derived from an EMBL/GenBank/DDBJ whole genome shotgun (WGS) entry which is preliminary data.</text>
</comment>
<dbReference type="RefSeq" id="WP_223405423.1">
    <property type="nucleotide sequence ID" value="NZ_JAGSHT010000010.1"/>
</dbReference>
<organism evidence="1 2">
    <name type="scientific">Occultella gossypii</name>
    <dbReference type="NCBI Taxonomy" id="2800820"/>
    <lineage>
        <taxon>Bacteria</taxon>
        <taxon>Bacillati</taxon>
        <taxon>Actinomycetota</taxon>
        <taxon>Actinomycetes</taxon>
        <taxon>Micrococcales</taxon>
        <taxon>Ruaniaceae</taxon>
        <taxon>Occultella</taxon>
    </lineage>
</organism>
<dbReference type="Proteomes" id="UP000826651">
    <property type="component" value="Unassembled WGS sequence"/>
</dbReference>
<evidence type="ECO:0000313" key="2">
    <source>
        <dbReference type="Proteomes" id="UP000826651"/>
    </source>
</evidence>